<dbReference type="InterPro" id="IPR016040">
    <property type="entry name" value="NAD(P)-bd_dom"/>
</dbReference>
<dbReference type="PANTHER" id="PTHR12126">
    <property type="entry name" value="NADH-UBIQUINONE OXIDOREDUCTASE 39 KDA SUBUNIT-RELATED"/>
    <property type="match status" value="1"/>
</dbReference>
<evidence type="ECO:0000313" key="2">
    <source>
        <dbReference type="EMBL" id="GGI10597.1"/>
    </source>
</evidence>
<dbReference type="Pfam" id="PF13460">
    <property type="entry name" value="NAD_binding_10"/>
    <property type="match status" value="1"/>
</dbReference>
<dbReference type="InterPro" id="IPR036291">
    <property type="entry name" value="NAD(P)-bd_dom_sf"/>
</dbReference>
<dbReference type="Proteomes" id="UP000632535">
    <property type="component" value="Unassembled WGS sequence"/>
</dbReference>
<dbReference type="InterPro" id="IPR051207">
    <property type="entry name" value="ComplexI_NDUFA9_subunit"/>
</dbReference>
<comment type="caution">
    <text evidence="2">The sequence shown here is derived from an EMBL/GenBank/DDBJ whole genome shotgun (WGS) entry which is preliminary data.</text>
</comment>
<feature type="domain" description="NAD(P)-binding" evidence="1">
    <location>
        <begin position="8"/>
        <end position="147"/>
    </location>
</feature>
<dbReference type="PANTHER" id="PTHR12126:SF11">
    <property type="entry name" value="NADH DEHYDROGENASE [UBIQUINONE] 1 ALPHA SUBCOMPLEX SUBUNIT 9, MITOCHONDRIAL"/>
    <property type="match status" value="1"/>
</dbReference>
<dbReference type="RefSeq" id="WP_188524728.1">
    <property type="nucleotide sequence ID" value="NZ_BMDG01000012.1"/>
</dbReference>
<name>A0ABQ2B910_9MICO</name>
<accession>A0ABQ2B910</accession>
<dbReference type="Gene3D" id="3.40.50.720">
    <property type="entry name" value="NAD(P)-binding Rossmann-like Domain"/>
    <property type="match status" value="1"/>
</dbReference>
<dbReference type="EMBL" id="BMDG01000012">
    <property type="protein sequence ID" value="GGI10597.1"/>
    <property type="molecule type" value="Genomic_DNA"/>
</dbReference>
<reference evidence="3" key="1">
    <citation type="journal article" date="2019" name="Int. J. Syst. Evol. Microbiol.">
        <title>The Global Catalogue of Microorganisms (GCM) 10K type strain sequencing project: providing services to taxonomists for standard genome sequencing and annotation.</title>
        <authorList>
            <consortium name="The Broad Institute Genomics Platform"/>
            <consortium name="The Broad Institute Genome Sequencing Center for Infectious Disease"/>
            <person name="Wu L."/>
            <person name="Ma J."/>
        </authorList>
    </citation>
    <scope>NUCLEOTIDE SEQUENCE [LARGE SCALE GENOMIC DNA]</scope>
    <source>
        <strain evidence="3">CCM 8653</strain>
    </source>
</reference>
<organism evidence="2 3">
    <name type="scientific">Isoptericola cucumis</name>
    <dbReference type="NCBI Taxonomy" id="1776856"/>
    <lineage>
        <taxon>Bacteria</taxon>
        <taxon>Bacillati</taxon>
        <taxon>Actinomycetota</taxon>
        <taxon>Actinomycetes</taxon>
        <taxon>Micrococcales</taxon>
        <taxon>Promicromonosporaceae</taxon>
        <taxon>Isoptericola</taxon>
    </lineage>
</organism>
<protein>
    <submittedName>
        <fullName evidence="2">NmrA family transcriptional regulator</fullName>
    </submittedName>
</protein>
<evidence type="ECO:0000259" key="1">
    <source>
        <dbReference type="Pfam" id="PF13460"/>
    </source>
</evidence>
<gene>
    <name evidence="2" type="ORF">GCM10007368_32020</name>
</gene>
<proteinExistence type="predicted"/>
<evidence type="ECO:0000313" key="3">
    <source>
        <dbReference type="Proteomes" id="UP000632535"/>
    </source>
</evidence>
<sequence length="265" mass="28012">MARTLVTGGTGHLGRLVVPRLVEAVDEVRVVSRSPHASGDGIEYVVADWTTGEGLTEAVRGADVVVHLAGDQLHNEATAQALLRAVREAGHRPHLVNVSVVGAERVPVRTGFDRRVLGYMPSKYAAERVLEGSGLPWTNLRATQFHELVLIAARGLGKLPVVPAPTGWQAQPIAADEVAARLVELALGSPQGRVPDLAGPEVHTFRAMIRGYLDAVGSRRPTVPVRVPGGASRAYAAGANLAPDRAVGKQTWAEFLAAEAGPGRR</sequence>
<keyword evidence="3" id="KW-1185">Reference proteome</keyword>
<dbReference type="SUPFAM" id="SSF51735">
    <property type="entry name" value="NAD(P)-binding Rossmann-fold domains"/>
    <property type="match status" value="1"/>
</dbReference>